<dbReference type="GO" id="GO:0016301">
    <property type="term" value="F:kinase activity"/>
    <property type="evidence" value="ECO:0007669"/>
    <property type="project" value="UniProtKB-KW"/>
</dbReference>
<organism evidence="2 3">
    <name type="scientific">Vitis vinifera</name>
    <name type="common">Grape</name>
    <dbReference type="NCBI Taxonomy" id="29760"/>
    <lineage>
        <taxon>Eukaryota</taxon>
        <taxon>Viridiplantae</taxon>
        <taxon>Streptophyta</taxon>
        <taxon>Embryophyta</taxon>
        <taxon>Tracheophyta</taxon>
        <taxon>Spermatophyta</taxon>
        <taxon>Magnoliopsida</taxon>
        <taxon>eudicotyledons</taxon>
        <taxon>Gunneridae</taxon>
        <taxon>Pentapetalae</taxon>
        <taxon>rosids</taxon>
        <taxon>Vitales</taxon>
        <taxon>Vitaceae</taxon>
        <taxon>Viteae</taxon>
        <taxon>Vitis</taxon>
    </lineage>
</organism>
<dbReference type="SUPFAM" id="SSF56112">
    <property type="entry name" value="Protein kinase-like (PK-like)"/>
    <property type="match status" value="1"/>
</dbReference>
<gene>
    <name evidence="2" type="primary">CK1_0</name>
    <name evidence="2" type="ORF">CK203_034570</name>
</gene>
<dbReference type="Gene3D" id="3.90.1200.10">
    <property type="match status" value="1"/>
</dbReference>
<proteinExistence type="inferred from homology"/>
<keyword evidence="2" id="KW-0808">Transferase</keyword>
<protein>
    <submittedName>
        <fullName evidence="2">Putative choline kinase 1</fullName>
    </submittedName>
</protein>
<dbReference type="Gene3D" id="3.30.200.20">
    <property type="entry name" value="Phosphorylase Kinase, domain 1"/>
    <property type="match status" value="1"/>
</dbReference>
<dbReference type="AlphaFoldDB" id="A0A438IEQ7"/>
<comment type="similarity">
    <text evidence="1">Belongs to the choline/ethanolamine kinase family.</text>
</comment>
<dbReference type="EMBL" id="QGNW01000118">
    <property type="protein sequence ID" value="RVW94889.1"/>
    <property type="molecule type" value="Genomic_DNA"/>
</dbReference>
<dbReference type="Proteomes" id="UP000288805">
    <property type="component" value="Unassembled WGS sequence"/>
</dbReference>
<keyword evidence="2" id="KW-0418">Kinase</keyword>
<evidence type="ECO:0000313" key="2">
    <source>
        <dbReference type="EMBL" id="RVW94889.1"/>
    </source>
</evidence>
<dbReference type="PANTHER" id="PTHR22603:SF93">
    <property type="entry name" value="RE24176P"/>
    <property type="match status" value="1"/>
</dbReference>
<dbReference type="InterPro" id="IPR011009">
    <property type="entry name" value="Kinase-like_dom_sf"/>
</dbReference>
<accession>A0A438IEQ7</accession>
<evidence type="ECO:0000256" key="1">
    <source>
        <dbReference type="ARBA" id="ARBA00038211"/>
    </source>
</evidence>
<reference evidence="2 3" key="1">
    <citation type="journal article" date="2018" name="PLoS Genet.">
        <title>Population sequencing reveals clonal diversity and ancestral inbreeding in the grapevine cultivar Chardonnay.</title>
        <authorList>
            <person name="Roach M.J."/>
            <person name="Johnson D.L."/>
            <person name="Bohlmann J."/>
            <person name="van Vuuren H.J."/>
            <person name="Jones S.J."/>
            <person name="Pretorius I.S."/>
            <person name="Schmidt S.A."/>
            <person name="Borneman A.R."/>
        </authorList>
    </citation>
    <scope>NUCLEOTIDE SEQUENCE [LARGE SCALE GENOMIC DNA]</scope>
    <source>
        <strain evidence="3">cv. Chardonnay</strain>
        <tissue evidence="2">Leaf</tissue>
    </source>
</reference>
<dbReference type="Pfam" id="PF01633">
    <property type="entry name" value="Choline_kinase"/>
    <property type="match status" value="1"/>
</dbReference>
<dbReference type="PANTHER" id="PTHR22603">
    <property type="entry name" value="CHOLINE/ETHANOALAMINE KINASE"/>
    <property type="match status" value="1"/>
</dbReference>
<evidence type="ECO:0000313" key="3">
    <source>
        <dbReference type="Proteomes" id="UP000288805"/>
    </source>
</evidence>
<name>A0A438IEQ7_VITVI</name>
<comment type="caution">
    <text evidence="2">The sequence shown here is derived from an EMBL/GenBank/DDBJ whole genome shotgun (WGS) entry which is preliminary data.</text>
</comment>
<dbReference type="CDD" id="cd05157">
    <property type="entry name" value="ETNK_euk"/>
    <property type="match status" value="1"/>
</dbReference>
<sequence length="431" mass="49184">MTVKNNGLSKGCVSEELRKLLISLASSWGDVIDDPKKLRVIPLKGAMTNEVYQINWPIEAGTRSVLVRVYGEGVEVFSIGTMKLGLLSACLSMDMGLAFLGGLQMGVWRSLSMQRTFECMSEHGHGPRILGRFADGRVEEFIHAKGMIESLGLTGVFFQFLDNKSLWDSKLLRIFLRPVSFLPGHSYKTLSAADLRDPEISALIAAKLREFHRLEMPGPKNVFLWDRMRNWVGEAKRLSSPKDAKEFCLDTLEEEISMLQKEFSQDHQDIGFCHNDLQYGNIMIDEKTRAITIIDYEYASYNPVAYDLANHFCEMVANYHTDTPHILDYSKYPDQEERHRFIRTYLSSAGNQPSDSEVEKLACDAEKYTLANHLFWGIWGIISGHVNTIEFNYMEYARQRFQQYWLRKPLLLGSSKARSDSVINDSSISPM</sequence>